<dbReference type="AlphaFoldDB" id="A0A371G3F7"/>
<evidence type="ECO:0000313" key="3">
    <source>
        <dbReference type="Proteomes" id="UP000257109"/>
    </source>
</evidence>
<dbReference type="OrthoDB" id="1747867at2759"/>
<sequence length="61" mass="6586">MQIGQLVNTLAGSGNLPSQIIPNPRGIVSIVTLRSSRELPQITSQQEPRPTDTDFEPNADS</sequence>
<name>A0A371G3F7_MUCPR</name>
<feature type="non-terminal residue" evidence="2">
    <location>
        <position position="1"/>
    </location>
</feature>
<accession>A0A371G3F7</accession>
<gene>
    <name evidence="2" type="ORF">CR513_33749</name>
</gene>
<proteinExistence type="predicted"/>
<reference evidence="2" key="1">
    <citation type="submission" date="2018-05" db="EMBL/GenBank/DDBJ databases">
        <title>Draft genome of Mucuna pruriens seed.</title>
        <authorList>
            <person name="Nnadi N.E."/>
            <person name="Vos R."/>
            <person name="Hasami M.H."/>
            <person name="Devisetty U.K."/>
            <person name="Aguiy J.C."/>
        </authorList>
    </citation>
    <scope>NUCLEOTIDE SEQUENCE [LARGE SCALE GENOMIC DNA]</scope>
    <source>
        <strain evidence="2">JCA_2017</strain>
    </source>
</reference>
<protein>
    <submittedName>
        <fullName evidence="2">Uncharacterized protein</fullName>
    </submittedName>
</protein>
<comment type="caution">
    <text evidence="2">The sequence shown here is derived from an EMBL/GenBank/DDBJ whole genome shotgun (WGS) entry which is preliminary data.</text>
</comment>
<evidence type="ECO:0000256" key="1">
    <source>
        <dbReference type="SAM" id="MobiDB-lite"/>
    </source>
</evidence>
<dbReference type="EMBL" id="QJKJ01006871">
    <property type="protein sequence ID" value="RDX85104.1"/>
    <property type="molecule type" value="Genomic_DNA"/>
</dbReference>
<dbReference type="Proteomes" id="UP000257109">
    <property type="component" value="Unassembled WGS sequence"/>
</dbReference>
<feature type="region of interest" description="Disordered" evidence="1">
    <location>
        <begin position="37"/>
        <end position="61"/>
    </location>
</feature>
<organism evidence="2 3">
    <name type="scientific">Mucuna pruriens</name>
    <name type="common">Velvet bean</name>
    <name type="synonym">Dolichos pruriens</name>
    <dbReference type="NCBI Taxonomy" id="157652"/>
    <lineage>
        <taxon>Eukaryota</taxon>
        <taxon>Viridiplantae</taxon>
        <taxon>Streptophyta</taxon>
        <taxon>Embryophyta</taxon>
        <taxon>Tracheophyta</taxon>
        <taxon>Spermatophyta</taxon>
        <taxon>Magnoliopsida</taxon>
        <taxon>eudicotyledons</taxon>
        <taxon>Gunneridae</taxon>
        <taxon>Pentapetalae</taxon>
        <taxon>rosids</taxon>
        <taxon>fabids</taxon>
        <taxon>Fabales</taxon>
        <taxon>Fabaceae</taxon>
        <taxon>Papilionoideae</taxon>
        <taxon>50 kb inversion clade</taxon>
        <taxon>NPAAA clade</taxon>
        <taxon>indigoferoid/millettioid clade</taxon>
        <taxon>Phaseoleae</taxon>
        <taxon>Mucuna</taxon>
    </lineage>
</organism>
<evidence type="ECO:0000313" key="2">
    <source>
        <dbReference type="EMBL" id="RDX85104.1"/>
    </source>
</evidence>
<keyword evidence="3" id="KW-1185">Reference proteome</keyword>